<name>A0A0V0RD48_9BILA</name>
<gene>
    <name evidence="1" type="ORF">T07_7135</name>
</gene>
<proteinExistence type="predicted"/>
<evidence type="ECO:0000313" key="1">
    <source>
        <dbReference type="EMBL" id="KRX12165.1"/>
    </source>
</evidence>
<comment type="caution">
    <text evidence="1">The sequence shown here is derived from an EMBL/GenBank/DDBJ whole genome shotgun (WGS) entry which is preliminary data.</text>
</comment>
<evidence type="ECO:0000313" key="2">
    <source>
        <dbReference type="Proteomes" id="UP000054630"/>
    </source>
</evidence>
<dbReference type="AlphaFoldDB" id="A0A0V0RD48"/>
<organism evidence="1 2">
    <name type="scientific">Trichinella nelsoni</name>
    <dbReference type="NCBI Taxonomy" id="6336"/>
    <lineage>
        <taxon>Eukaryota</taxon>
        <taxon>Metazoa</taxon>
        <taxon>Ecdysozoa</taxon>
        <taxon>Nematoda</taxon>
        <taxon>Enoplea</taxon>
        <taxon>Dorylaimia</taxon>
        <taxon>Trichinellida</taxon>
        <taxon>Trichinellidae</taxon>
        <taxon>Trichinella</taxon>
    </lineage>
</organism>
<accession>A0A0V0RD48</accession>
<dbReference type="Proteomes" id="UP000054630">
    <property type="component" value="Unassembled WGS sequence"/>
</dbReference>
<sequence length="76" mass="8778">MRHVDTLNLNLCILNTFYPGEPDGYGSSDTIFALICFTDYSCYPCYSTKGTFWRNCAQGKCLCEKLRLNMELLYQL</sequence>
<keyword evidence="2" id="KW-1185">Reference proteome</keyword>
<reference evidence="1 2" key="1">
    <citation type="submission" date="2015-01" db="EMBL/GenBank/DDBJ databases">
        <title>Evolution of Trichinella species and genotypes.</title>
        <authorList>
            <person name="Korhonen P.K."/>
            <person name="Edoardo P."/>
            <person name="Giuseppe L.R."/>
            <person name="Gasser R.B."/>
        </authorList>
    </citation>
    <scope>NUCLEOTIDE SEQUENCE [LARGE SCALE GENOMIC DNA]</scope>
    <source>
        <strain evidence="1">ISS37</strain>
    </source>
</reference>
<dbReference type="EMBL" id="JYDL01000699">
    <property type="protein sequence ID" value="KRX12165.1"/>
    <property type="molecule type" value="Genomic_DNA"/>
</dbReference>
<protein>
    <submittedName>
        <fullName evidence="1">Uncharacterized protein</fullName>
    </submittedName>
</protein>